<dbReference type="Proteomes" id="UP000249739">
    <property type="component" value="Unassembled WGS sequence"/>
</dbReference>
<reference evidence="2 3" key="1">
    <citation type="submission" date="2017-08" db="EMBL/GenBank/DDBJ databases">
        <title>Infants hospitalized years apart are colonized by the same room-sourced microbial strains.</title>
        <authorList>
            <person name="Brooks B."/>
            <person name="Olm M.R."/>
            <person name="Firek B.A."/>
            <person name="Baker R."/>
            <person name="Thomas B.C."/>
            <person name="Morowitz M.J."/>
            <person name="Banfield J.F."/>
        </authorList>
    </citation>
    <scope>NUCLEOTIDE SEQUENCE [LARGE SCALE GENOMIC DNA]</scope>
    <source>
        <strain evidence="2">S2_006_000_R2_64</strain>
    </source>
</reference>
<evidence type="ECO:0000313" key="2">
    <source>
        <dbReference type="EMBL" id="PZP56577.1"/>
    </source>
</evidence>
<sequence>MKASSQSGNIFFYILMAIVLIGALTVALRDTGGMDGNIDKEKAKIIAMEMVRYSDEVAKGVQYLLDSGISENDIRFARPASVTTYGDITVNPQNQVFSQQGARVAYKIPPNGASTNTAQRYAFTAVRAFPGVGSDKADLVISLANMDPKVCEAINILSNMPATVSTVCESNNGDLFAGTYASSPVIIPASAFPSGIGQRVCIACTDRSEAVFFSTVLSR</sequence>
<name>A0A2W5FRX5_9BACT</name>
<feature type="transmembrane region" description="Helical" evidence="1">
    <location>
        <begin position="10"/>
        <end position="28"/>
    </location>
</feature>
<dbReference type="EMBL" id="QFOT01000021">
    <property type="protein sequence ID" value="PZP56577.1"/>
    <property type="molecule type" value="Genomic_DNA"/>
</dbReference>
<comment type="caution">
    <text evidence="2">The sequence shown here is derived from an EMBL/GenBank/DDBJ whole genome shotgun (WGS) entry which is preliminary data.</text>
</comment>
<evidence type="ECO:0000256" key="1">
    <source>
        <dbReference type="SAM" id="Phobius"/>
    </source>
</evidence>
<dbReference type="AlphaFoldDB" id="A0A2W5FRX5"/>
<proteinExistence type="predicted"/>
<keyword evidence="1" id="KW-1133">Transmembrane helix</keyword>
<evidence type="ECO:0000313" key="3">
    <source>
        <dbReference type="Proteomes" id="UP000249739"/>
    </source>
</evidence>
<gene>
    <name evidence="2" type="ORF">DI586_03195</name>
</gene>
<keyword evidence="1" id="KW-0472">Membrane</keyword>
<accession>A0A2W5FRX5</accession>
<protein>
    <submittedName>
        <fullName evidence="2">Uncharacterized protein</fullName>
    </submittedName>
</protein>
<organism evidence="2 3">
    <name type="scientific">Micavibrio aeruginosavorus</name>
    <dbReference type="NCBI Taxonomy" id="349221"/>
    <lineage>
        <taxon>Bacteria</taxon>
        <taxon>Pseudomonadati</taxon>
        <taxon>Bdellovibrionota</taxon>
        <taxon>Bdellovibrionia</taxon>
        <taxon>Bdellovibrionales</taxon>
        <taxon>Pseudobdellovibrionaceae</taxon>
        <taxon>Micavibrio</taxon>
    </lineage>
</organism>
<keyword evidence="1" id="KW-0812">Transmembrane</keyword>